<protein>
    <recommendedName>
        <fullName evidence="4">Exocyst complex component SEC5</fullName>
    </recommendedName>
</protein>
<keyword evidence="2 4" id="KW-0813">Transport</keyword>
<evidence type="ECO:0000256" key="1">
    <source>
        <dbReference type="ARBA" id="ARBA00010578"/>
    </source>
</evidence>
<gene>
    <name evidence="7" type="ORF">K437DRAFT_249526</name>
</gene>
<dbReference type="PANTHER" id="PTHR13043:SF1">
    <property type="entry name" value="EXOCYST COMPLEX COMPONENT 2"/>
    <property type="match status" value="1"/>
</dbReference>
<evidence type="ECO:0000313" key="7">
    <source>
        <dbReference type="EMBL" id="KDN41534.1"/>
    </source>
</evidence>
<feature type="region of interest" description="Disordered" evidence="5">
    <location>
        <begin position="885"/>
        <end position="904"/>
    </location>
</feature>
<dbReference type="OMA" id="RMWMDVD"/>
<keyword evidence="3 4" id="KW-0268">Exocytosis</keyword>
<evidence type="ECO:0000313" key="8">
    <source>
        <dbReference type="Proteomes" id="UP000027361"/>
    </source>
</evidence>
<dbReference type="InParanoid" id="A0A066VRV8"/>
<dbReference type="Pfam" id="PF15469">
    <property type="entry name" value="Sec5"/>
    <property type="match status" value="1"/>
</dbReference>
<sequence length="904" mass="101742">MSLEVDEATILKAYGLKTIEPDRWHNTNEGKDGDSNDVVATFDGELDPLNLRPRMPNSNDFEPELRPQLSLSSKAFDAKVFLSQVHPDATFADLSRGVIHLKESIEQRSEALKVLVQDNFDRFVAVKATNDGVFREMKELDHGPLKEGQEYGTKELREVLGQASAKADQVFMPVLENNLKAGKLRSTLGVFERSKFFFNLPASLRESVESGRYDVALRDYRKGKYLMSSRPGQLLALPSTADALGLTSEQDAAGGNHIDEQGNVQNSKLQAQQKRVFDKVWGAAQRVMTEMEQRLFAMLRDPKRSVDEQLKTIEVVLEMSPSQDPVSVYLESERTHVRALMTKTYDICVSRVDASRAVASASTSVTDEAKERVQDLQTCLREVRRSDPNFEAMAGGAAWKNISIFVRRMCEVMLQNLPTYWRVVKHYLDGRFVKKGNASTGVNDRIASQCKSWALESINEFCSLLSHFFTLTDISILVRRPLSPLPDWVPIPCSCSTAATFMRTTLEDLGDTIAEMEALNIPGSSNPLQSLLVNARFRFTEVLCRLWQEDAQQLSSLEEWTLDPVEPSTTLFINDIAAFHKSNARLAYLVAGGRDSLPGTTRPKESLVKSEFVSRIKASFVDAFRISLEGMVTLAFSDYNPVDAETTTSRKVVGGSNITIDVREPDTRILLSITNVSQIQQTLIPSLLKQFSEAFQTSVTTEQKQLKELAQRVDRTLFEDFVKRKGTSICKILKDGILHSGIDWRTLPKPTEVNPFIYDALLAMVQVHAQIRAVAKQLVDRAITNLLDQLARETLKAFQQVQVFGMGGMLQATLEIEFIHQTLSPFVSPSAEQTLKQLYETISERYQRKSPDETELLKQELETVKKTLVASRKATALQFLCFRRTRSSKEKEESSSSRSKERRE</sequence>
<evidence type="ECO:0000256" key="5">
    <source>
        <dbReference type="SAM" id="MobiDB-lite"/>
    </source>
</evidence>
<proteinExistence type="inferred from homology"/>
<evidence type="ECO:0000256" key="4">
    <source>
        <dbReference type="RuleBase" id="RU365069"/>
    </source>
</evidence>
<comment type="similarity">
    <text evidence="1 4">Belongs to the SEC5 family.</text>
</comment>
<name>A0A066VRV8_TILAU</name>
<comment type="caution">
    <text evidence="7">The sequence shown here is derived from an EMBL/GenBank/DDBJ whole genome shotgun (WGS) entry which is preliminary data.</text>
</comment>
<keyword evidence="4" id="KW-0653">Protein transport</keyword>
<dbReference type="EMBL" id="JMSN01000079">
    <property type="protein sequence ID" value="KDN41534.1"/>
    <property type="molecule type" value="Genomic_DNA"/>
</dbReference>
<dbReference type="AlphaFoldDB" id="A0A066VRV8"/>
<dbReference type="GO" id="GO:0006893">
    <property type="term" value="P:Golgi to plasma membrane transport"/>
    <property type="evidence" value="ECO:0007669"/>
    <property type="project" value="UniProtKB-UniRule"/>
</dbReference>
<dbReference type="HOGENOM" id="CLU_324954_0_0_1"/>
<dbReference type="GO" id="GO:0015031">
    <property type="term" value="P:protein transport"/>
    <property type="evidence" value="ECO:0007669"/>
    <property type="project" value="UniProtKB-KW"/>
</dbReference>
<keyword evidence="8" id="KW-1185">Reference proteome</keyword>
<dbReference type="InterPro" id="IPR039481">
    <property type="entry name" value="EXOC2/Sec5_N_dom"/>
</dbReference>
<dbReference type="STRING" id="1037660.A0A066VRV8"/>
<dbReference type="GO" id="GO:0006887">
    <property type="term" value="P:exocytosis"/>
    <property type="evidence" value="ECO:0007669"/>
    <property type="project" value="UniProtKB-KW"/>
</dbReference>
<dbReference type="GO" id="GO:0000145">
    <property type="term" value="C:exocyst"/>
    <property type="evidence" value="ECO:0007669"/>
    <property type="project" value="UniProtKB-UniRule"/>
</dbReference>
<comment type="function">
    <text evidence="4">Component of the exocyst complex involved in the docking of exocytic vesicles with fusion sites on the plasma membrane.</text>
</comment>
<organism evidence="7 8">
    <name type="scientific">Tilletiaria anomala (strain ATCC 24038 / CBS 436.72 / UBC 951)</name>
    <dbReference type="NCBI Taxonomy" id="1037660"/>
    <lineage>
        <taxon>Eukaryota</taxon>
        <taxon>Fungi</taxon>
        <taxon>Dikarya</taxon>
        <taxon>Basidiomycota</taxon>
        <taxon>Ustilaginomycotina</taxon>
        <taxon>Exobasidiomycetes</taxon>
        <taxon>Georgefischeriales</taxon>
        <taxon>Tilletiariaceae</taxon>
        <taxon>Tilletiaria</taxon>
    </lineage>
</organism>
<dbReference type="PANTHER" id="PTHR13043">
    <property type="entry name" value="EXOCYST COMPLEX COMPONENT SEC5"/>
    <property type="match status" value="1"/>
</dbReference>
<feature type="domain" description="Exocyst complex component EXOC2/Sec5 N-terminal" evidence="6">
    <location>
        <begin position="47"/>
        <end position="882"/>
    </location>
</feature>
<dbReference type="InterPro" id="IPR029175">
    <property type="entry name" value="EXOC2/Sec5"/>
</dbReference>
<evidence type="ECO:0000256" key="2">
    <source>
        <dbReference type="ARBA" id="ARBA00022448"/>
    </source>
</evidence>
<dbReference type="RefSeq" id="XP_013241759.1">
    <property type="nucleotide sequence ID" value="XM_013386305.1"/>
</dbReference>
<evidence type="ECO:0000256" key="3">
    <source>
        <dbReference type="ARBA" id="ARBA00022483"/>
    </source>
</evidence>
<reference evidence="7 8" key="1">
    <citation type="submission" date="2014-05" db="EMBL/GenBank/DDBJ databases">
        <title>Draft genome sequence of a rare smut relative, Tilletiaria anomala UBC 951.</title>
        <authorList>
            <consortium name="DOE Joint Genome Institute"/>
            <person name="Toome M."/>
            <person name="Kuo A."/>
            <person name="Henrissat B."/>
            <person name="Lipzen A."/>
            <person name="Tritt A."/>
            <person name="Yoshinaga Y."/>
            <person name="Zane M."/>
            <person name="Barry K."/>
            <person name="Grigoriev I.V."/>
            <person name="Spatafora J.W."/>
            <person name="Aimea M.C."/>
        </authorList>
    </citation>
    <scope>NUCLEOTIDE SEQUENCE [LARGE SCALE GENOMIC DNA]</scope>
    <source>
        <strain evidence="7 8">UBC 951</strain>
    </source>
</reference>
<comment type="subunit">
    <text evidence="4">Component of the exocyst complex.</text>
</comment>
<dbReference type="Proteomes" id="UP000027361">
    <property type="component" value="Unassembled WGS sequence"/>
</dbReference>
<dbReference type="OrthoDB" id="26242at2759"/>
<evidence type="ECO:0000259" key="6">
    <source>
        <dbReference type="Pfam" id="PF15469"/>
    </source>
</evidence>
<dbReference type="GeneID" id="25263331"/>
<accession>A0A066VRV8</accession>
<feature type="compositionally biased region" description="Basic and acidic residues" evidence="5">
    <location>
        <begin position="887"/>
        <end position="904"/>
    </location>
</feature>